<dbReference type="EMBL" id="AABVLA010000014">
    <property type="protein sequence ID" value="EAJ1621927.1"/>
    <property type="molecule type" value="Genomic_DNA"/>
</dbReference>
<protein>
    <submittedName>
        <fullName evidence="2">Uncharacterized protein</fullName>
    </submittedName>
</protein>
<feature type="compositionally biased region" description="Polar residues" evidence="1">
    <location>
        <begin position="11"/>
        <end position="24"/>
    </location>
</feature>
<dbReference type="AlphaFoldDB" id="A0A7U8G8G8"/>
<gene>
    <name evidence="2" type="ORF">CT510_04545</name>
</gene>
<evidence type="ECO:0000256" key="1">
    <source>
        <dbReference type="SAM" id="MobiDB-lite"/>
    </source>
</evidence>
<comment type="caution">
    <text evidence="2">The sequence shown here is derived from an EMBL/GenBank/DDBJ whole genome shotgun (WGS) entry which is preliminary data.</text>
</comment>
<feature type="region of interest" description="Disordered" evidence="1">
    <location>
        <begin position="1"/>
        <end position="35"/>
    </location>
</feature>
<accession>A0A7U8G8G8</accession>
<keyword evidence="3" id="KW-1185">Reference proteome</keyword>
<name>A0A7U8G8G8_CAMUP</name>
<sequence>MWRRRKVKQGQARSSKVKQGQARSSKVKQGGSRVRSLEREFIKRVAAGANSPEAVRKIYAKRHGKFKPNGAENLSQMARQIQGKKLSQI</sequence>
<evidence type="ECO:0000313" key="2">
    <source>
        <dbReference type="EMBL" id="EAJ1621927.1"/>
    </source>
</evidence>
<evidence type="ECO:0000313" key="3">
    <source>
        <dbReference type="Proteomes" id="UP000535305"/>
    </source>
</evidence>
<organism evidence="2 3">
    <name type="scientific">Campylobacter upsaliensis</name>
    <dbReference type="NCBI Taxonomy" id="28080"/>
    <lineage>
        <taxon>Bacteria</taxon>
        <taxon>Pseudomonadati</taxon>
        <taxon>Campylobacterota</taxon>
        <taxon>Epsilonproteobacteria</taxon>
        <taxon>Campylobacterales</taxon>
        <taxon>Campylobacteraceae</taxon>
        <taxon>Campylobacter</taxon>
    </lineage>
</organism>
<reference evidence="2 3" key="1">
    <citation type="submission" date="2018-06" db="EMBL/GenBank/DDBJ databases">
        <authorList>
            <consortium name="PulseNet: The National Subtyping Network for Foodborne Disease Surveillance"/>
            <person name="Tarr C.L."/>
            <person name="Trees E."/>
            <person name="Katz L.S."/>
            <person name="Carleton-Romer H.A."/>
            <person name="Stroika S."/>
            <person name="Kucerova Z."/>
            <person name="Roache K.F."/>
            <person name="Sabol A.L."/>
            <person name="Besser J."/>
            <person name="Gerner-Smidt P."/>
        </authorList>
    </citation>
    <scope>NUCLEOTIDE SEQUENCE [LARGE SCALE GENOMIC DNA]</scope>
    <source>
        <strain evidence="2 3">PNUSAC003104</strain>
    </source>
</reference>
<proteinExistence type="predicted"/>
<dbReference type="Proteomes" id="UP000535305">
    <property type="component" value="Unassembled WGS sequence"/>
</dbReference>